<dbReference type="Proteomes" id="UP000602442">
    <property type="component" value="Unassembled WGS sequence"/>
</dbReference>
<sequence length="118" mass="12501">MKKCIIVVAAFGLSACATDQAPVYGSDNRVVQLGSGTPAGRLGTLNGYVLRVSGSPLCDDPVIEGRTIRCSISDITGPDYDFRSAGPLTGFTVQDGQRREICINPRLEFSGGRAFIDC</sequence>
<name>A0ABS0N5A7_9SPHN</name>
<accession>A0ABS0N5A7</accession>
<proteinExistence type="predicted"/>
<evidence type="ECO:0000313" key="2">
    <source>
        <dbReference type="Proteomes" id="UP000602442"/>
    </source>
</evidence>
<comment type="caution">
    <text evidence="1">The sequence shown here is derived from an EMBL/GenBank/DDBJ whole genome shotgun (WGS) entry which is preliminary data.</text>
</comment>
<protein>
    <recommendedName>
        <fullName evidence="3">Lipoprotein</fullName>
    </recommendedName>
</protein>
<gene>
    <name evidence="1" type="ORF">I5L03_10250</name>
</gene>
<keyword evidence="2" id="KW-1185">Reference proteome</keyword>
<organism evidence="1 2">
    <name type="scientific">Aurantiacibacter sediminis</name>
    <dbReference type="NCBI Taxonomy" id="2793064"/>
    <lineage>
        <taxon>Bacteria</taxon>
        <taxon>Pseudomonadati</taxon>
        <taxon>Pseudomonadota</taxon>
        <taxon>Alphaproteobacteria</taxon>
        <taxon>Sphingomonadales</taxon>
        <taxon>Erythrobacteraceae</taxon>
        <taxon>Aurantiacibacter</taxon>
    </lineage>
</organism>
<evidence type="ECO:0008006" key="3">
    <source>
        <dbReference type="Google" id="ProtNLM"/>
    </source>
</evidence>
<dbReference type="EMBL" id="JAEANY010000003">
    <property type="protein sequence ID" value="MBH5322962.1"/>
    <property type="molecule type" value="Genomic_DNA"/>
</dbReference>
<reference evidence="1 2" key="1">
    <citation type="submission" date="2020-11" db="EMBL/GenBank/DDBJ databases">
        <title>Erythrobacter sediminis sp. nov., a marine bacterium from a tidal flat of Garorim Bay.</title>
        <authorList>
            <person name="Kim D."/>
            <person name="Yoo Y."/>
            <person name="Kim J.-J."/>
        </authorList>
    </citation>
    <scope>NUCLEOTIDE SEQUENCE [LARGE SCALE GENOMIC DNA]</scope>
    <source>
        <strain evidence="1 2">JGD-13</strain>
    </source>
</reference>
<dbReference type="RefSeq" id="WP_197921685.1">
    <property type="nucleotide sequence ID" value="NZ_CAWPTA010000008.1"/>
</dbReference>
<evidence type="ECO:0000313" key="1">
    <source>
        <dbReference type="EMBL" id="MBH5322962.1"/>
    </source>
</evidence>
<dbReference type="PROSITE" id="PS51257">
    <property type="entry name" value="PROKAR_LIPOPROTEIN"/>
    <property type="match status" value="1"/>
</dbReference>